<protein>
    <submittedName>
        <fullName evidence="2">Uncharacterized protein</fullName>
    </submittedName>
</protein>
<comment type="caution">
    <text evidence="2">The sequence shown here is derived from an EMBL/GenBank/DDBJ whole genome shotgun (WGS) entry which is preliminary data.</text>
</comment>
<accession>A0A9W6KUS0</accession>
<dbReference type="Proteomes" id="UP001143480">
    <property type="component" value="Unassembled WGS sequence"/>
</dbReference>
<feature type="transmembrane region" description="Helical" evidence="1">
    <location>
        <begin position="14"/>
        <end position="37"/>
    </location>
</feature>
<organism evidence="2 3">
    <name type="scientific">Dactylosporangium matsuzakiense</name>
    <dbReference type="NCBI Taxonomy" id="53360"/>
    <lineage>
        <taxon>Bacteria</taxon>
        <taxon>Bacillati</taxon>
        <taxon>Actinomycetota</taxon>
        <taxon>Actinomycetes</taxon>
        <taxon>Micromonosporales</taxon>
        <taxon>Micromonosporaceae</taxon>
        <taxon>Dactylosporangium</taxon>
    </lineage>
</organism>
<reference evidence="2" key="1">
    <citation type="journal article" date="2014" name="Int. J. Syst. Evol. Microbiol.">
        <title>Complete genome sequence of Corynebacterium casei LMG S-19264T (=DSM 44701T), isolated from a smear-ripened cheese.</title>
        <authorList>
            <consortium name="US DOE Joint Genome Institute (JGI-PGF)"/>
            <person name="Walter F."/>
            <person name="Albersmeier A."/>
            <person name="Kalinowski J."/>
            <person name="Ruckert C."/>
        </authorList>
    </citation>
    <scope>NUCLEOTIDE SEQUENCE</scope>
    <source>
        <strain evidence="2">VKM Ac-1321</strain>
    </source>
</reference>
<dbReference type="AlphaFoldDB" id="A0A9W6KUS0"/>
<feature type="transmembrane region" description="Helical" evidence="1">
    <location>
        <begin position="43"/>
        <end position="61"/>
    </location>
</feature>
<evidence type="ECO:0000256" key="1">
    <source>
        <dbReference type="SAM" id="Phobius"/>
    </source>
</evidence>
<gene>
    <name evidence="2" type="ORF">GCM10017581_094220</name>
</gene>
<sequence length="71" mass="7754">MTGTGPRASARKRWAFTAIVVAELLLIAYLIAGAFQADDEWRLWYALGAAGLFLLVGALVWSRWRGSASRG</sequence>
<keyword evidence="3" id="KW-1185">Reference proteome</keyword>
<dbReference type="EMBL" id="BSFP01000105">
    <property type="protein sequence ID" value="GLL07668.1"/>
    <property type="molecule type" value="Genomic_DNA"/>
</dbReference>
<reference evidence="2" key="2">
    <citation type="submission" date="2023-01" db="EMBL/GenBank/DDBJ databases">
        <authorList>
            <person name="Sun Q."/>
            <person name="Evtushenko L."/>
        </authorList>
    </citation>
    <scope>NUCLEOTIDE SEQUENCE</scope>
    <source>
        <strain evidence="2">VKM Ac-1321</strain>
    </source>
</reference>
<proteinExistence type="predicted"/>
<keyword evidence="1" id="KW-0812">Transmembrane</keyword>
<name>A0A9W6KUS0_9ACTN</name>
<keyword evidence="1" id="KW-1133">Transmembrane helix</keyword>
<evidence type="ECO:0000313" key="3">
    <source>
        <dbReference type="Proteomes" id="UP001143480"/>
    </source>
</evidence>
<evidence type="ECO:0000313" key="2">
    <source>
        <dbReference type="EMBL" id="GLL07668.1"/>
    </source>
</evidence>
<keyword evidence="1" id="KW-0472">Membrane</keyword>